<feature type="compositionally biased region" description="Basic and acidic residues" evidence="1">
    <location>
        <begin position="439"/>
        <end position="452"/>
    </location>
</feature>
<protein>
    <submittedName>
        <fullName evidence="2">Uncharacterized protein</fullName>
    </submittedName>
</protein>
<sequence length="914" mass="104139">MDEIETINIELKHSVAKLLSENELLHKEIEHLKKIYKDQFDSIKKTRALSKEHCDSLIAQLNSKSGKCGFKSKGIALLSEAVILEEAQMKKAIKRSKRETYIHQAGGSSEGAGLELEVPIEQKRKSTNTRDSDDDNDNDDQQSDDEQNVSNNPRTSDDKEETQDDEFVHTPENYEPTVDENVDDEEYECINKEMYDDVNVDLKDTETADEGKGDEEMTDAEKVDAENENVNQEVAEATISTASAPDSSTLTAIHQRLSDLENEVKTLRNVDHSLAIHAAIKSEVTTVVKEYLGTSLDDTLYKVIQRHTAELVKEHLIPADVVEALYHALMESILEDKDAMDKGVINRLKMINPDDADKDEGPPAGPDQGLKRKKTGKDTEPSKKAKTTGTSKGTTKSQPKSTGKSTQAEEAVFEAGDTQVPQDLGEDMGNTDEPPIIKADPKDWFKKPERPPTPDPEWNECKTVDRPACKLLKGTCRSYVELEYNMEECYKALNDQLDLNNPKVYYFFNNDLAYRQGGSIGRSYTTFLKKTKDAKYDLQGIKDMVPNLWIPVKVAYNRHALLGTSHWISKRQTFYGYASNRVSKHDVYSTKRILAVTNVKVNIWYGYGHLEEIVVRRFDQLFNLKGEDIVHPAAALHMFTRRVVIHKRVEDLQLGVESYQKKLKISRPLTHKAGITDLELYTTYSNPQGVIYLDKLERNKLMCSHELCKFSDDTLISVRDKLKYMLNNLEMGQNWRDLPRDIPLDRIEVLRYDTKGVKVRKRKMQTKTELTLKQTQQDVSDEVLIVIMDPVMQWTALPSHSRSLKRLLFHFSWILHTLLLTSHSELFGIEKVAVCSSLRLLKPKCTIDNILRVLRIILVILPEHQSDTKSIHSDDGNPSRANIKQAPRRVSDLFKTLRYENVKCSCEDPVKENL</sequence>
<name>A0ABQ5A7F6_9ASTR</name>
<gene>
    <name evidence="2" type="ORF">Tco_0804190</name>
</gene>
<feature type="region of interest" description="Disordered" evidence="1">
    <location>
        <begin position="351"/>
        <end position="459"/>
    </location>
</feature>
<organism evidence="2 3">
    <name type="scientific">Tanacetum coccineum</name>
    <dbReference type="NCBI Taxonomy" id="301880"/>
    <lineage>
        <taxon>Eukaryota</taxon>
        <taxon>Viridiplantae</taxon>
        <taxon>Streptophyta</taxon>
        <taxon>Embryophyta</taxon>
        <taxon>Tracheophyta</taxon>
        <taxon>Spermatophyta</taxon>
        <taxon>Magnoliopsida</taxon>
        <taxon>eudicotyledons</taxon>
        <taxon>Gunneridae</taxon>
        <taxon>Pentapetalae</taxon>
        <taxon>asterids</taxon>
        <taxon>campanulids</taxon>
        <taxon>Asterales</taxon>
        <taxon>Asteraceae</taxon>
        <taxon>Asteroideae</taxon>
        <taxon>Anthemideae</taxon>
        <taxon>Anthemidinae</taxon>
        <taxon>Tanacetum</taxon>
    </lineage>
</organism>
<dbReference type="Proteomes" id="UP001151760">
    <property type="component" value="Unassembled WGS sequence"/>
</dbReference>
<evidence type="ECO:0000313" key="3">
    <source>
        <dbReference type="Proteomes" id="UP001151760"/>
    </source>
</evidence>
<feature type="compositionally biased region" description="Acidic residues" evidence="1">
    <location>
        <begin position="132"/>
        <end position="147"/>
    </location>
</feature>
<dbReference type="EMBL" id="BQNB010011945">
    <property type="protein sequence ID" value="GJS97222.1"/>
    <property type="molecule type" value="Genomic_DNA"/>
</dbReference>
<proteinExistence type="predicted"/>
<evidence type="ECO:0000313" key="2">
    <source>
        <dbReference type="EMBL" id="GJS97222.1"/>
    </source>
</evidence>
<feature type="compositionally biased region" description="Basic and acidic residues" evidence="1">
    <location>
        <begin position="120"/>
        <end position="131"/>
    </location>
</feature>
<reference evidence="2" key="1">
    <citation type="journal article" date="2022" name="Int. J. Mol. Sci.">
        <title>Draft Genome of Tanacetum Coccineum: Genomic Comparison of Closely Related Tanacetum-Family Plants.</title>
        <authorList>
            <person name="Yamashiro T."/>
            <person name="Shiraishi A."/>
            <person name="Nakayama K."/>
            <person name="Satake H."/>
        </authorList>
    </citation>
    <scope>NUCLEOTIDE SEQUENCE</scope>
</reference>
<reference evidence="2" key="2">
    <citation type="submission" date="2022-01" db="EMBL/GenBank/DDBJ databases">
        <authorList>
            <person name="Yamashiro T."/>
            <person name="Shiraishi A."/>
            <person name="Satake H."/>
            <person name="Nakayama K."/>
        </authorList>
    </citation>
    <scope>NUCLEOTIDE SEQUENCE</scope>
</reference>
<evidence type="ECO:0000256" key="1">
    <source>
        <dbReference type="SAM" id="MobiDB-lite"/>
    </source>
</evidence>
<keyword evidence="3" id="KW-1185">Reference proteome</keyword>
<feature type="compositionally biased region" description="Low complexity" evidence="1">
    <location>
        <begin position="387"/>
        <end position="406"/>
    </location>
</feature>
<comment type="caution">
    <text evidence="2">The sequence shown here is derived from an EMBL/GenBank/DDBJ whole genome shotgun (WGS) entry which is preliminary data.</text>
</comment>
<feature type="compositionally biased region" description="Low complexity" evidence="1">
    <location>
        <begin position="105"/>
        <end position="117"/>
    </location>
</feature>
<feature type="region of interest" description="Disordered" evidence="1">
    <location>
        <begin position="206"/>
        <end position="226"/>
    </location>
</feature>
<feature type="compositionally biased region" description="Basic and acidic residues" evidence="1">
    <location>
        <begin position="206"/>
        <end position="225"/>
    </location>
</feature>
<accession>A0ABQ5A7F6</accession>
<feature type="region of interest" description="Disordered" evidence="1">
    <location>
        <begin position="94"/>
        <end position="183"/>
    </location>
</feature>